<comment type="caution">
    <text evidence="7">The sequence shown here is derived from an EMBL/GenBank/DDBJ whole genome shotgun (WGS) entry which is preliminary data.</text>
</comment>
<feature type="domain" description="Organic solvent tolerance-like N-terminal" evidence="6">
    <location>
        <begin position="39"/>
        <end position="156"/>
    </location>
</feature>
<sequence precursor="true">MIRNAPLLAPALLTALLATLWGAPAAQAAKTDRTQPFVIQSDNGGEGNKISQRTRLTGNVVISQGTLQLRAESVDLRITADGFHQALASGTTGKPVSFSQGRDVPGESVQGQADQVEFDTKSDTVRFIGNAVVKVLRGTAVAEEVSGAVVLYDNRNEVFRFEGGHASPNPAGRTRLVIMPRASAAEAAASAAPLPLQPSTTLTPPAKTAP</sequence>
<evidence type="ECO:0000256" key="4">
    <source>
        <dbReference type="HAMAP-Rule" id="MF_01914"/>
    </source>
</evidence>
<dbReference type="NCBIfam" id="TIGR03002">
    <property type="entry name" value="outer_YhbN_LptA"/>
    <property type="match status" value="1"/>
</dbReference>
<dbReference type="InterPro" id="IPR014340">
    <property type="entry name" value="LptA"/>
</dbReference>
<accession>A0ABV0FZU8</accession>
<proteinExistence type="inferred from homology"/>
<evidence type="ECO:0000256" key="1">
    <source>
        <dbReference type="ARBA" id="ARBA00022448"/>
    </source>
</evidence>
<evidence type="ECO:0000259" key="6">
    <source>
        <dbReference type="Pfam" id="PF03968"/>
    </source>
</evidence>
<organism evidence="7 8">
    <name type="scientific">Roseateles paludis</name>
    <dbReference type="NCBI Taxonomy" id="3145238"/>
    <lineage>
        <taxon>Bacteria</taxon>
        <taxon>Pseudomonadati</taxon>
        <taxon>Pseudomonadota</taxon>
        <taxon>Betaproteobacteria</taxon>
        <taxon>Burkholderiales</taxon>
        <taxon>Sphaerotilaceae</taxon>
        <taxon>Roseateles</taxon>
    </lineage>
</organism>
<reference evidence="7 8" key="1">
    <citation type="submission" date="2024-05" db="EMBL/GenBank/DDBJ databases">
        <title>Roseateles sp. DJS-2-20 16S ribosomal RNA gene Genome sequencing and assembly.</title>
        <authorList>
            <person name="Woo H."/>
        </authorList>
    </citation>
    <scope>NUCLEOTIDE SEQUENCE [LARGE SCALE GENOMIC DNA]</scope>
    <source>
        <strain evidence="7 8">DJS-2-20</strain>
    </source>
</reference>
<keyword evidence="3 4" id="KW-0574">Periplasm</keyword>
<feature type="signal peptide" evidence="4">
    <location>
        <begin position="1"/>
        <end position="28"/>
    </location>
</feature>
<evidence type="ECO:0000313" key="7">
    <source>
        <dbReference type="EMBL" id="MEO3690883.1"/>
    </source>
</evidence>
<dbReference type="PANTHER" id="PTHR36504:SF1">
    <property type="entry name" value="LIPOPOLYSACCHARIDE EXPORT SYSTEM PROTEIN LPTA"/>
    <property type="match status" value="1"/>
</dbReference>
<dbReference type="Gene3D" id="2.60.450.10">
    <property type="entry name" value="Lipopolysaccharide (LPS) transport protein A like domain"/>
    <property type="match status" value="1"/>
</dbReference>
<evidence type="ECO:0000313" key="8">
    <source>
        <dbReference type="Proteomes" id="UP001495147"/>
    </source>
</evidence>
<protein>
    <recommendedName>
        <fullName evidence="4">Lipopolysaccharide export system protein LptA</fullName>
    </recommendedName>
</protein>
<comment type="function">
    <text evidence="4">Involved in the assembly of lipopolysaccharide (LPS). Required for the translocation of LPS from the inner membrane to the outer membrane.</text>
</comment>
<dbReference type="Pfam" id="PF03968">
    <property type="entry name" value="LptD_N"/>
    <property type="match status" value="1"/>
</dbReference>
<keyword evidence="1 4" id="KW-0813">Transport</keyword>
<gene>
    <name evidence="4 7" type="primary">lptA</name>
    <name evidence="7" type="ORF">ABDJ85_05330</name>
</gene>
<name>A0ABV0FZU8_9BURK</name>
<dbReference type="PANTHER" id="PTHR36504">
    <property type="entry name" value="LIPOPOLYSACCHARIDE EXPORT SYSTEM PROTEIN LPTA"/>
    <property type="match status" value="1"/>
</dbReference>
<dbReference type="EMBL" id="JBDPZD010000001">
    <property type="protein sequence ID" value="MEO3690883.1"/>
    <property type="molecule type" value="Genomic_DNA"/>
</dbReference>
<dbReference type="HAMAP" id="MF_01914">
    <property type="entry name" value="LPS_assembly_LptA"/>
    <property type="match status" value="1"/>
</dbReference>
<comment type="subunit">
    <text evidence="4">Component of the lipopolysaccharide transport and assembly complex.</text>
</comment>
<dbReference type="InterPro" id="IPR005653">
    <property type="entry name" value="OstA-like_N"/>
</dbReference>
<evidence type="ECO:0000256" key="5">
    <source>
        <dbReference type="SAM" id="MobiDB-lite"/>
    </source>
</evidence>
<keyword evidence="2 4" id="KW-0732">Signal</keyword>
<dbReference type="InterPro" id="IPR052037">
    <property type="entry name" value="LPS_export_LptA"/>
</dbReference>
<feature type="region of interest" description="Disordered" evidence="5">
    <location>
        <begin position="187"/>
        <end position="210"/>
    </location>
</feature>
<dbReference type="RefSeq" id="WP_347703700.1">
    <property type="nucleotide sequence ID" value="NZ_JBDPZD010000001.1"/>
</dbReference>
<dbReference type="Proteomes" id="UP001495147">
    <property type="component" value="Unassembled WGS sequence"/>
</dbReference>
<evidence type="ECO:0000256" key="2">
    <source>
        <dbReference type="ARBA" id="ARBA00022729"/>
    </source>
</evidence>
<comment type="similarity">
    <text evidence="4">Belongs to the LptA family.</text>
</comment>
<comment type="subcellular location">
    <subcellularLocation>
        <location evidence="4">Periplasm</location>
    </subcellularLocation>
</comment>
<evidence type="ECO:0000256" key="3">
    <source>
        <dbReference type="ARBA" id="ARBA00022764"/>
    </source>
</evidence>
<keyword evidence="8" id="KW-1185">Reference proteome</keyword>
<feature type="chain" id="PRO_5044915604" description="Lipopolysaccharide export system protein LptA" evidence="4">
    <location>
        <begin position="29"/>
        <end position="210"/>
    </location>
</feature>